<keyword evidence="3" id="KW-1185">Reference proteome</keyword>
<accession>A0AAD9EV75</accession>
<evidence type="ECO:0000313" key="3">
    <source>
        <dbReference type="Proteomes" id="UP001228049"/>
    </source>
</evidence>
<keyword evidence="2" id="KW-0436">Ligase</keyword>
<dbReference type="GO" id="GO:0005737">
    <property type="term" value="C:cytoplasm"/>
    <property type="evidence" value="ECO:0007669"/>
    <property type="project" value="TreeGrafter"/>
</dbReference>
<gene>
    <name evidence="2" type="ORF">KUDE01_023428</name>
</gene>
<dbReference type="Proteomes" id="UP001228049">
    <property type="component" value="Unassembled WGS sequence"/>
</dbReference>
<dbReference type="GO" id="GO:0004077">
    <property type="term" value="F:biotin--[biotin carboxyl-carrier protein] ligase activity"/>
    <property type="evidence" value="ECO:0007669"/>
    <property type="project" value="TreeGrafter"/>
</dbReference>
<name>A0AAD9EV75_DISEL</name>
<sequence>MLITLCYVYLWVRFNKCYSVLIRNNLCRLNSSSFSFGFRLCSSPASAASPTGAHTAAPRPPSPPPPEDNVFLQLGDRAVYVTEPQACDDLSKWTVLLGSSLVCGPRIENISFIIEATGHRVDYHSPHTSNQKSMIPGQPFRAVAQASVDNFSRLGVAFIEDRLQLDNGLKPSKIIPVLLQESTLSELLEKQCPKTETFTHTGGGAAERRPPSDHQLLQCPKGSLLLTPEVKRRLEERRGSEPLRGSKDLGVVCDQEDRSLGNYLHMEGHKHNLHLSSCHECLELENSTILSVKYASAENIPDLPDDDSGGLGSGDETLDDVEPDGGFSGLSDCKSKPPNLLLYTGAGSERPLAGEHQAPGPGRGETLSPQLQTRFLTYLSQGGRVLGLASTLCPAGLCLEARERRQGQVSRLSFTREDSTELQLSVLASEKVYIRDNQGGGEVELWGELKGDSPHQRDMVVVRVTHGGDGGEAVLCQAHLEIAPDSQNLPPEGFDELKVSNALRYEVLTEILTSLGLSCELSQTPPPSPVHLLATSQEAKASFVNWLQTRADQKGLLKSSNASLKMVSCSELQDAPSLPDGSLALVTDSSEAQSWPQFSMETYSKNLKSSVLGQTLLYAEVAMSTMDLLQG</sequence>
<feature type="region of interest" description="Disordered" evidence="1">
    <location>
        <begin position="300"/>
        <end position="330"/>
    </location>
</feature>
<organism evidence="2 3">
    <name type="scientific">Dissostichus eleginoides</name>
    <name type="common">Patagonian toothfish</name>
    <name type="synonym">Dissostichus amissus</name>
    <dbReference type="NCBI Taxonomy" id="100907"/>
    <lineage>
        <taxon>Eukaryota</taxon>
        <taxon>Metazoa</taxon>
        <taxon>Chordata</taxon>
        <taxon>Craniata</taxon>
        <taxon>Vertebrata</taxon>
        <taxon>Euteleostomi</taxon>
        <taxon>Actinopterygii</taxon>
        <taxon>Neopterygii</taxon>
        <taxon>Teleostei</taxon>
        <taxon>Neoteleostei</taxon>
        <taxon>Acanthomorphata</taxon>
        <taxon>Eupercaria</taxon>
        <taxon>Perciformes</taxon>
        <taxon>Notothenioidei</taxon>
        <taxon>Nototheniidae</taxon>
        <taxon>Dissostichus</taxon>
    </lineage>
</organism>
<evidence type="ECO:0000256" key="1">
    <source>
        <dbReference type="SAM" id="MobiDB-lite"/>
    </source>
</evidence>
<reference evidence="2" key="1">
    <citation type="submission" date="2023-04" db="EMBL/GenBank/DDBJ databases">
        <title>Chromosome-level genome of Chaenocephalus aceratus.</title>
        <authorList>
            <person name="Park H."/>
        </authorList>
    </citation>
    <scope>NUCLEOTIDE SEQUENCE</scope>
    <source>
        <strain evidence="2">DE</strain>
        <tissue evidence="2">Muscle</tissue>
    </source>
</reference>
<comment type="caution">
    <text evidence="2">The sequence shown here is derived from an EMBL/GenBank/DDBJ whole genome shotgun (WGS) entry which is preliminary data.</text>
</comment>
<dbReference type="AlphaFoldDB" id="A0AAD9EV75"/>
<dbReference type="EMBL" id="JASDAP010000023">
    <property type="protein sequence ID" value="KAK1882648.1"/>
    <property type="molecule type" value="Genomic_DNA"/>
</dbReference>
<dbReference type="PANTHER" id="PTHR12835">
    <property type="entry name" value="BIOTIN PROTEIN LIGASE"/>
    <property type="match status" value="1"/>
</dbReference>
<proteinExistence type="predicted"/>
<dbReference type="PANTHER" id="PTHR12835:SF5">
    <property type="entry name" value="BIOTIN--PROTEIN LIGASE"/>
    <property type="match status" value="1"/>
</dbReference>
<protein>
    <submittedName>
        <fullName evidence="2">Biotin--protein ligase</fullName>
    </submittedName>
</protein>
<evidence type="ECO:0000313" key="2">
    <source>
        <dbReference type="EMBL" id="KAK1882648.1"/>
    </source>
</evidence>